<gene>
    <name evidence="3" type="ORF">Pfra01_002598200</name>
</gene>
<feature type="region of interest" description="Disordered" evidence="1">
    <location>
        <begin position="1"/>
        <end position="47"/>
    </location>
</feature>
<comment type="caution">
    <text evidence="3">The sequence shown here is derived from an EMBL/GenBank/DDBJ whole genome shotgun (WGS) entry which is preliminary data.</text>
</comment>
<dbReference type="EMBL" id="BSXT01005157">
    <property type="protein sequence ID" value="GMF59914.1"/>
    <property type="molecule type" value="Genomic_DNA"/>
</dbReference>
<feature type="domain" description="PiggyBac transposable element-derived protein" evidence="2">
    <location>
        <begin position="103"/>
        <end position="241"/>
    </location>
</feature>
<reference evidence="3" key="1">
    <citation type="submission" date="2023-04" db="EMBL/GenBank/DDBJ databases">
        <title>Phytophthora fragariaefolia NBRC 109709.</title>
        <authorList>
            <person name="Ichikawa N."/>
            <person name="Sato H."/>
            <person name="Tonouchi N."/>
        </authorList>
    </citation>
    <scope>NUCLEOTIDE SEQUENCE</scope>
    <source>
        <strain evidence="3">NBRC 109709</strain>
    </source>
</reference>
<dbReference type="Proteomes" id="UP001165121">
    <property type="component" value="Unassembled WGS sequence"/>
</dbReference>
<evidence type="ECO:0000259" key="2">
    <source>
        <dbReference type="Pfam" id="PF13843"/>
    </source>
</evidence>
<keyword evidence="4" id="KW-1185">Reference proteome</keyword>
<proteinExistence type="predicted"/>
<protein>
    <submittedName>
        <fullName evidence="3">Unnamed protein product</fullName>
    </submittedName>
</protein>
<dbReference type="Pfam" id="PF13843">
    <property type="entry name" value="DDE_Tnp_1_7"/>
    <property type="match status" value="1"/>
</dbReference>
<dbReference type="PANTHER" id="PTHR46599">
    <property type="entry name" value="PIGGYBAC TRANSPOSABLE ELEMENT-DERIVED PROTEIN 4"/>
    <property type="match status" value="1"/>
</dbReference>
<sequence length="242" mass="27237">MASTTTSVVGKRKASAKPARKAKRQQKRTSPHVEEDADGGSSSAASSVNSAEPYVVEFMLYILLQSTFERARGPHVCRDAGSRRGWYERRCFDARDKSPPKIQPEDILHSIGLLIARMLCPRKRRFADHWATTAVGAVPKGTFGSFVRKARFDRIMQNLHFTNNADPQAETDHALKIRSVVDTLQQTFAKGYTTPPVLSFDEAMIASRSRHNVTRQFMKDKPHKWGTKVFMTCCADTAYCLR</sequence>
<name>A0A9W6YC77_9STRA</name>
<dbReference type="AlphaFoldDB" id="A0A9W6YC77"/>
<accession>A0A9W6YC77</accession>
<dbReference type="OrthoDB" id="124317at2759"/>
<feature type="compositionally biased region" description="Basic residues" evidence="1">
    <location>
        <begin position="10"/>
        <end position="30"/>
    </location>
</feature>
<evidence type="ECO:0000256" key="1">
    <source>
        <dbReference type="SAM" id="MobiDB-lite"/>
    </source>
</evidence>
<evidence type="ECO:0000313" key="3">
    <source>
        <dbReference type="EMBL" id="GMF59914.1"/>
    </source>
</evidence>
<dbReference type="PANTHER" id="PTHR46599:SF3">
    <property type="entry name" value="PIGGYBAC TRANSPOSABLE ELEMENT-DERIVED PROTEIN 4"/>
    <property type="match status" value="1"/>
</dbReference>
<dbReference type="InterPro" id="IPR029526">
    <property type="entry name" value="PGBD"/>
</dbReference>
<evidence type="ECO:0000313" key="4">
    <source>
        <dbReference type="Proteomes" id="UP001165121"/>
    </source>
</evidence>
<organism evidence="3 4">
    <name type="scientific">Phytophthora fragariaefolia</name>
    <dbReference type="NCBI Taxonomy" id="1490495"/>
    <lineage>
        <taxon>Eukaryota</taxon>
        <taxon>Sar</taxon>
        <taxon>Stramenopiles</taxon>
        <taxon>Oomycota</taxon>
        <taxon>Peronosporomycetes</taxon>
        <taxon>Peronosporales</taxon>
        <taxon>Peronosporaceae</taxon>
        <taxon>Phytophthora</taxon>
    </lineage>
</organism>